<gene>
    <name evidence="2" type="primary">yabQ</name>
    <name evidence="2" type="ORF">WMO14_04495</name>
</gene>
<evidence type="ECO:0000313" key="2">
    <source>
        <dbReference type="EMBL" id="MEQ2379143.1"/>
    </source>
</evidence>
<dbReference type="NCBIfam" id="TIGR02893">
    <property type="entry name" value="spore_yabQ"/>
    <property type="match status" value="1"/>
</dbReference>
<protein>
    <submittedName>
        <fullName evidence="2">Spore cortex biosynthesis protein YabQ</fullName>
    </submittedName>
</protein>
<keyword evidence="3" id="KW-1185">Reference proteome</keyword>
<accession>A0ABV1BUJ2</accession>
<evidence type="ECO:0000313" key="3">
    <source>
        <dbReference type="Proteomes" id="UP001442364"/>
    </source>
</evidence>
<proteinExistence type="predicted"/>
<dbReference type="Pfam" id="PF09578">
    <property type="entry name" value="Spore_YabQ"/>
    <property type="match status" value="1"/>
</dbReference>
<dbReference type="InterPro" id="IPR019074">
    <property type="entry name" value="YabQ"/>
</dbReference>
<evidence type="ECO:0000256" key="1">
    <source>
        <dbReference type="SAM" id="Phobius"/>
    </source>
</evidence>
<keyword evidence="1" id="KW-1133">Transmembrane helix</keyword>
<keyword evidence="1" id="KW-0472">Membrane</keyword>
<feature type="transmembrane region" description="Helical" evidence="1">
    <location>
        <begin position="49"/>
        <end position="67"/>
    </location>
</feature>
<feature type="transmembrane region" description="Helical" evidence="1">
    <location>
        <begin position="12"/>
        <end position="29"/>
    </location>
</feature>
<reference evidence="2 3" key="1">
    <citation type="submission" date="2024-03" db="EMBL/GenBank/DDBJ databases">
        <title>Human intestinal bacterial collection.</title>
        <authorList>
            <person name="Pauvert C."/>
            <person name="Hitch T.C.A."/>
            <person name="Clavel T."/>
        </authorList>
    </citation>
    <scope>NUCLEOTIDE SEQUENCE [LARGE SCALE GENOMIC DNA]</scope>
    <source>
        <strain evidence="2 3">CLA-AA-H255</strain>
    </source>
</reference>
<name>A0ABV1BUJ2_9FIRM</name>
<dbReference type="Proteomes" id="UP001442364">
    <property type="component" value="Unassembled WGS sequence"/>
</dbReference>
<dbReference type="RefSeq" id="WP_349153336.1">
    <property type="nucleotide sequence ID" value="NZ_JBBMER010000003.1"/>
</dbReference>
<sequence length="133" mass="15584">MSGDIIWESGTFLYALWWGMVLAFQYDTIRIIRRIIRHRRVFMIAVEDVIYWIYVGIRIFIICFYVNSGIIRSFIVVGLVCGAVLYLKALSVYYIKYGVRLVGILLKPLKMFVSVIRIVLQSLRKDRPKNGEI</sequence>
<feature type="transmembrane region" description="Helical" evidence="1">
    <location>
        <begin position="74"/>
        <end position="95"/>
    </location>
</feature>
<comment type="caution">
    <text evidence="2">The sequence shown here is derived from an EMBL/GenBank/DDBJ whole genome shotgun (WGS) entry which is preliminary data.</text>
</comment>
<organism evidence="2 3">
    <name type="scientific">[Lactobacillus] rogosae</name>
    <dbReference type="NCBI Taxonomy" id="706562"/>
    <lineage>
        <taxon>Bacteria</taxon>
        <taxon>Bacillati</taxon>
        <taxon>Bacillota</taxon>
        <taxon>Clostridia</taxon>
        <taxon>Lachnospirales</taxon>
        <taxon>Lachnospiraceae</taxon>
        <taxon>Lachnospira</taxon>
    </lineage>
</organism>
<dbReference type="EMBL" id="JBBMER010000003">
    <property type="protein sequence ID" value="MEQ2379143.1"/>
    <property type="molecule type" value="Genomic_DNA"/>
</dbReference>
<keyword evidence="1" id="KW-0812">Transmembrane</keyword>